<organism evidence="2 3">
    <name type="scientific">candidate division CPR1 bacterium GW2011_GWC1_49_13</name>
    <dbReference type="NCBI Taxonomy" id="1618342"/>
    <lineage>
        <taxon>Bacteria</taxon>
        <taxon>candidate division CPR1</taxon>
    </lineage>
</organism>
<feature type="transmembrane region" description="Helical" evidence="1">
    <location>
        <begin position="400"/>
        <end position="429"/>
    </location>
</feature>
<dbReference type="AlphaFoldDB" id="A0A0G1VIV0"/>
<name>A0A0G1VIV0_9BACT</name>
<gene>
    <name evidence="2" type="ORF">UY40_C0003G0019</name>
</gene>
<dbReference type="Proteomes" id="UP000034119">
    <property type="component" value="Unassembled WGS sequence"/>
</dbReference>
<feature type="transmembrane region" description="Helical" evidence="1">
    <location>
        <begin position="441"/>
        <end position="464"/>
    </location>
</feature>
<proteinExistence type="predicted"/>
<evidence type="ECO:0000256" key="1">
    <source>
        <dbReference type="SAM" id="Phobius"/>
    </source>
</evidence>
<protein>
    <recommendedName>
        <fullName evidence="4">Transglycosylase SLT domain-containing protein</fullName>
    </recommendedName>
</protein>
<keyword evidence="1" id="KW-0472">Membrane</keyword>
<comment type="caution">
    <text evidence="2">The sequence shown here is derived from an EMBL/GenBank/DDBJ whole genome shotgun (WGS) entry which is preliminary data.</text>
</comment>
<keyword evidence="1" id="KW-0812">Transmembrane</keyword>
<evidence type="ECO:0000313" key="3">
    <source>
        <dbReference type="Proteomes" id="UP000034119"/>
    </source>
</evidence>
<sequence>MAVSRNVFSSFSGFFFSPRRRRSQPPGGKVEDPALAQFLSGFDESFAAANAPQQVSENIQGDLYDAFKVKATPRPGYEPASYGPPIFLNIADFVTDPAQAALGTISSVFSTEWADLYANPVDVWRETDEEVLKRLRTTWYGSAGDSRFIPSSLYNAFEQWNATAGSLEELRRVRDIRKNPGYTFMLANRLEQHYAGLGIAVPPLGGQALSVIKATAQARESQLTNILANAENASRSGDMRLADGLYLEAGKLQKAWEEESKSFRGEVDNLFAWHAAGGDLSNTPEAQFRRYFINRNYHYQTLNFLRTWKKDGLPGAFKEYLWKQVIKDHLFKKGTWREFIYLPNLIEKLQQETLGRLLKPLMERLYAARVAFVRLRDRFFKTVVKGVLKTIGERLGLKALAAWLGTVLAPGAGTALGAVIGAVLQFFAGELVSALGGALKLVGAGLLGCVTLIFLGAVFIIVVLGNVVNPWEESPAAVADGGRCEYTNADFTSNIPTAAASKAAAKYGVPSTLLIAIFEHESLPWIAGQQKYVCERYPGQGAAGPMAITDGTYLSVTQGCGENLKDDIAQCSSKGDKLSRCNFDDAFELAARILLDKVGKWDNQNCKQLGTISASSLADVYNSACNYYGSFRPDASTRNYRYKLTRPLRTNGEMSYCDAVCNRVGLCGPNYPTPYGPVR</sequence>
<evidence type="ECO:0008006" key="4">
    <source>
        <dbReference type="Google" id="ProtNLM"/>
    </source>
</evidence>
<accession>A0A0G1VIV0</accession>
<keyword evidence="1" id="KW-1133">Transmembrane helix</keyword>
<evidence type="ECO:0000313" key="2">
    <source>
        <dbReference type="EMBL" id="KKW06130.1"/>
    </source>
</evidence>
<reference evidence="2 3" key="1">
    <citation type="journal article" date="2015" name="Nature">
        <title>rRNA introns, odd ribosomes, and small enigmatic genomes across a large radiation of phyla.</title>
        <authorList>
            <person name="Brown C.T."/>
            <person name="Hug L.A."/>
            <person name="Thomas B.C."/>
            <person name="Sharon I."/>
            <person name="Castelle C.J."/>
            <person name="Singh A."/>
            <person name="Wilkins M.J."/>
            <person name="Williams K.H."/>
            <person name="Banfield J.F."/>
        </authorList>
    </citation>
    <scope>NUCLEOTIDE SEQUENCE [LARGE SCALE GENOMIC DNA]</scope>
</reference>
<dbReference type="EMBL" id="LCPW01000003">
    <property type="protein sequence ID" value="KKW06130.1"/>
    <property type="molecule type" value="Genomic_DNA"/>
</dbReference>
<dbReference type="STRING" id="1618342.UY40_C0003G0019"/>